<feature type="region of interest" description="Disordered" evidence="1">
    <location>
        <begin position="228"/>
        <end position="292"/>
    </location>
</feature>
<organism evidence="2 3">
    <name type="scientific">Parathielavia hyrcaniae</name>
    <dbReference type="NCBI Taxonomy" id="113614"/>
    <lineage>
        <taxon>Eukaryota</taxon>
        <taxon>Fungi</taxon>
        <taxon>Dikarya</taxon>
        <taxon>Ascomycota</taxon>
        <taxon>Pezizomycotina</taxon>
        <taxon>Sordariomycetes</taxon>
        <taxon>Sordariomycetidae</taxon>
        <taxon>Sordariales</taxon>
        <taxon>Chaetomiaceae</taxon>
        <taxon>Parathielavia</taxon>
    </lineage>
</organism>
<feature type="compositionally biased region" description="Basic and acidic residues" evidence="1">
    <location>
        <begin position="410"/>
        <end position="423"/>
    </location>
</feature>
<feature type="region of interest" description="Disordered" evidence="1">
    <location>
        <begin position="383"/>
        <end position="510"/>
    </location>
</feature>
<dbReference type="AlphaFoldDB" id="A0AAN6Q5D5"/>
<feature type="compositionally biased region" description="Basic and acidic residues" evidence="1">
    <location>
        <begin position="231"/>
        <end position="249"/>
    </location>
</feature>
<feature type="compositionally biased region" description="Polar residues" evidence="1">
    <location>
        <begin position="526"/>
        <end position="535"/>
    </location>
</feature>
<feature type="compositionally biased region" description="Basic and acidic residues" evidence="1">
    <location>
        <begin position="60"/>
        <end position="85"/>
    </location>
</feature>
<dbReference type="EMBL" id="MU863636">
    <property type="protein sequence ID" value="KAK4101296.1"/>
    <property type="molecule type" value="Genomic_DNA"/>
</dbReference>
<dbReference type="Proteomes" id="UP001305647">
    <property type="component" value="Unassembled WGS sequence"/>
</dbReference>
<feature type="region of interest" description="Disordered" evidence="1">
    <location>
        <begin position="1"/>
        <end position="108"/>
    </location>
</feature>
<protein>
    <submittedName>
        <fullName evidence="2">Uncharacterized protein</fullName>
    </submittedName>
</protein>
<feature type="compositionally biased region" description="Basic and acidic residues" evidence="1">
    <location>
        <begin position="495"/>
        <end position="507"/>
    </location>
</feature>
<feature type="compositionally biased region" description="Basic and acidic residues" evidence="1">
    <location>
        <begin position="673"/>
        <end position="692"/>
    </location>
</feature>
<reference evidence="2" key="2">
    <citation type="submission" date="2023-05" db="EMBL/GenBank/DDBJ databases">
        <authorList>
            <consortium name="Lawrence Berkeley National Laboratory"/>
            <person name="Steindorff A."/>
            <person name="Hensen N."/>
            <person name="Bonometti L."/>
            <person name="Westerberg I."/>
            <person name="Brannstrom I.O."/>
            <person name="Guillou S."/>
            <person name="Cros-Aarteil S."/>
            <person name="Calhoun S."/>
            <person name="Haridas S."/>
            <person name="Kuo A."/>
            <person name="Mondo S."/>
            <person name="Pangilinan J."/>
            <person name="Riley R."/>
            <person name="Labutti K."/>
            <person name="Andreopoulos B."/>
            <person name="Lipzen A."/>
            <person name="Chen C."/>
            <person name="Yanf M."/>
            <person name="Daum C."/>
            <person name="Ng V."/>
            <person name="Clum A."/>
            <person name="Ohm R."/>
            <person name="Martin F."/>
            <person name="Silar P."/>
            <person name="Natvig D."/>
            <person name="Lalanne C."/>
            <person name="Gautier V."/>
            <person name="Ament-Velasquez S.L."/>
            <person name="Kruys A."/>
            <person name="Hutchinson M.I."/>
            <person name="Powell A.J."/>
            <person name="Barry K."/>
            <person name="Miller A.N."/>
            <person name="Grigoriev I.V."/>
            <person name="Debuchy R."/>
            <person name="Gladieux P."/>
            <person name="Thoren M.H."/>
            <person name="Johannesson H."/>
        </authorList>
    </citation>
    <scope>NUCLEOTIDE SEQUENCE</scope>
    <source>
        <strain evidence="2">CBS 757.83</strain>
    </source>
</reference>
<accession>A0AAN6Q5D5</accession>
<gene>
    <name evidence="2" type="ORF">N658DRAFT_496596</name>
</gene>
<feature type="compositionally biased region" description="Basic residues" evidence="1">
    <location>
        <begin position="424"/>
        <end position="435"/>
    </location>
</feature>
<feature type="compositionally biased region" description="Polar residues" evidence="1">
    <location>
        <begin position="130"/>
        <end position="139"/>
    </location>
</feature>
<comment type="caution">
    <text evidence="2">The sequence shown here is derived from an EMBL/GenBank/DDBJ whole genome shotgun (WGS) entry which is preliminary data.</text>
</comment>
<sequence>MASAVLPGTYPDSVPPTPDETMQQQHQTDQPSGQPNTLHKPGDFRGHNYTDSGVGMVDQDILRLHRNQPDDPEDHGGLYRRDDHQPMAAFETSRTEPDTYTQAPAETEGNTQVYNNDLELAAGAAPSYADSETSSNYTEMTPKPSPKIQNTSAPYWGDLPKGVDGGVYNTVTGHGSSADDHDKRHQPEVPAKSPARRSPDYSPARRFFLPAHVPDYSWGSGVYNSVVGHGSQDEESRRHSQHRSADDSSHLTAIDTNRADDNKFAAPLPDIPEERQKPSQPVAFHDPHDSQAASGHILETAVRDDVRLMEAASNDPGRTRVPPKSTTTQPQRAFPLAAASTEHGHHEQWESTSPSRYGAGVGVAGLAAGPAAHEYFAGRNRTSGFPRVGDSHQAEGVAASGPVQTSPVTDTRDYEAREESPKGEKKHRILGLFHRHKDDGYYHESERPRRRSVGDNVGPAGGYTARQPSPNRLRKLTKSDTASERRRSRSSSLVDNHDQPSHGKDNKTAAAAGAAALLNRRHHKFNSINESQQEPDSPARGKLPAGRSCVDNYEEPSHGKDNKTAAAAGAAAVLNRHHHRNSVHETHQQPDSPVRGQLPAGTDQSSYGTENKTAAAAGAAAVLNRLHHKNNSINERHQEQGNPVRGQFAPDAGEAEYAEPASHDFQEISTPFEHPREPPIPPHDEFTSHDIDVAGQRGDYNFLTDGTPSGVRRAGDYNEQASSGTAAPSSTGKKHMFARQAGAHPPPKSFGASAMDNNKPRRSSTGIVTQEPGNYNTLPSGTASGIKHPSVPSNATATNPSKTRHRSSSPGLAAKPSLEYNVLPSGTPSGVKIKHKSSRSRSAQAADRVPHADRHKHHHHDHHDHHHHHQSGHEQYAHDNSNALAAGGTAYHDVAGNRNSDTPSYYYRQPEFQQMAQQKSPEVMPVTYTRTILQPSYAEGYRPSRGRESWSGTTGNERDLSGQNDDAYHQYPASRHVAQGMSPEVMPTAYTSPVHAPSQAAQFGHRGQGVRGQGTGMGVGRVVHSCQHCGGENDISEYVERAVRFY</sequence>
<feature type="region of interest" description="Disordered" evidence="1">
    <location>
        <begin position="937"/>
        <end position="963"/>
    </location>
</feature>
<name>A0AAN6Q5D5_9PEZI</name>
<keyword evidence="3" id="KW-1185">Reference proteome</keyword>
<feature type="compositionally biased region" description="Basic and acidic residues" evidence="1">
    <location>
        <begin position="177"/>
        <end position="187"/>
    </location>
</feature>
<feature type="compositionally biased region" description="Polar residues" evidence="1">
    <location>
        <begin position="20"/>
        <end position="37"/>
    </location>
</feature>
<feature type="region of interest" description="Disordered" evidence="1">
    <location>
        <begin position="526"/>
        <end position="611"/>
    </location>
</feature>
<feature type="compositionally biased region" description="Basic and acidic residues" evidence="1">
    <location>
        <begin position="436"/>
        <end position="447"/>
    </location>
</feature>
<evidence type="ECO:0000313" key="2">
    <source>
        <dbReference type="EMBL" id="KAK4101296.1"/>
    </source>
</evidence>
<feature type="compositionally biased region" description="Basic residues" evidence="1">
    <location>
        <begin position="853"/>
        <end position="870"/>
    </location>
</feature>
<proteinExistence type="predicted"/>
<feature type="compositionally biased region" description="Polar residues" evidence="1">
    <location>
        <begin position="602"/>
        <end position="611"/>
    </location>
</feature>
<feature type="region of interest" description="Disordered" evidence="1">
    <location>
        <begin position="124"/>
        <end position="202"/>
    </location>
</feature>
<reference evidence="2" key="1">
    <citation type="journal article" date="2023" name="Mol. Phylogenet. Evol.">
        <title>Genome-scale phylogeny and comparative genomics of the fungal order Sordariales.</title>
        <authorList>
            <person name="Hensen N."/>
            <person name="Bonometti L."/>
            <person name="Westerberg I."/>
            <person name="Brannstrom I.O."/>
            <person name="Guillou S."/>
            <person name="Cros-Aarteil S."/>
            <person name="Calhoun S."/>
            <person name="Haridas S."/>
            <person name="Kuo A."/>
            <person name="Mondo S."/>
            <person name="Pangilinan J."/>
            <person name="Riley R."/>
            <person name="LaButti K."/>
            <person name="Andreopoulos B."/>
            <person name="Lipzen A."/>
            <person name="Chen C."/>
            <person name="Yan M."/>
            <person name="Daum C."/>
            <person name="Ng V."/>
            <person name="Clum A."/>
            <person name="Steindorff A."/>
            <person name="Ohm R.A."/>
            <person name="Martin F."/>
            <person name="Silar P."/>
            <person name="Natvig D.O."/>
            <person name="Lalanne C."/>
            <person name="Gautier V."/>
            <person name="Ament-Velasquez S.L."/>
            <person name="Kruys A."/>
            <person name="Hutchinson M.I."/>
            <person name="Powell A.J."/>
            <person name="Barry K."/>
            <person name="Miller A.N."/>
            <person name="Grigoriev I.V."/>
            <person name="Debuchy R."/>
            <person name="Gladieux P."/>
            <person name="Hiltunen Thoren M."/>
            <person name="Johannesson H."/>
        </authorList>
    </citation>
    <scope>NUCLEOTIDE SEQUENCE</scope>
    <source>
        <strain evidence="2">CBS 757.83</strain>
    </source>
</reference>
<feature type="compositionally biased region" description="Polar residues" evidence="1">
    <location>
        <begin position="791"/>
        <end position="801"/>
    </location>
</feature>
<feature type="region of interest" description="Disordered" evidence="1">
    <location>
        <begin position="669"/>
        <end position="876"/>
    </location>
</feature>
<feature type="compositionally biased region" description="Polar residues" evidence="1">
    <location>
        <begin position="98"/>
        <end position="108"/>
    </location>
</feature>
<feature type="region of interest" description="Disordered" evidence="1">
    <location>
        <begin position="311"/>
        <end position="331"/>
    </location>
</feature>
<evidence type="ECO:0000256" key="1">
    <source>
        <dbReference type="SAM" id="MobiDB-lite"/>
    </source>
</evidence>
<evidence type="ECO:0000313" key="3">
    <source>
        <dbReference type="Proteomes" id="UP001305647"/>
    </source>
</evidence>
<feature type="compositionally biased region" description="Low complexity" evidence="1">
    <location>
        <begin position="721"/>
        <end position="731"/>
    </location>
</feature>
<feature type="compositionally biased region" description="Polar residues" evidence="1">
    <location>
        <begin position="763"/>
        <end position="783"/>
    </location>
</feature>